<feature type="transmembrane region" description="Helical" evidence="1">
    <location>
        <begin position="109"/>
        <end position="128"/>
    </location>
</feature>
<organism evidence="2 3">
    <name type="scientific">Glacieibacterium arshaanense</name>
    <dbReference type="NCBI Taxonomy" id="2511025"/>
    <lineage>
        <taxon>Bacteria</taxon>
        <taxon>Pseudomonadati</taxon>
        <taxon>Pseudomonadota</taxon>
        <taxon>Alphaproteobacteria</taxon>
        <taxon>Sphingomonadales</taxon>
        <taxon>Sphingosinicellaceae</taxon>
        <taxon>Glacieibacterium</taxon>
    </lineage>
</organism>
<dbReference type="Proteomes" id="UP000297737">
    <property type="component" value="Unassembled WGS sequence"/>
</dbReference>
<keyword evidence="1" id="KW-1133">Transmembrane helix</keyword>
<proteinExistence type="predicted"/>
<feature type="transmembrane region" description="Helical" evidence="1">
    <location>
        <begin position="55"/>
        <end position="75"/>
    </location>
</feature>
<name>A0A4Y9EKB5_9SPHN</name>
<feature type="transmembrane region" description="Helical" evidence="1">
    <location>
        <begin position="82"/>
        <end position="103"/>
    </location>
</feature>
<keyword evidence="1" id="KW-0472">Membrane</keyword>
<comment type="caution">
    <text evidence="2">The sequence shown here is derived from an EMBL/GenBank/DDBJ whole genome shotgun (WGS) entry which is preliminary data.</text>
</comment>
<keyword evidence="1" id="KW-0812">Transmembrane</keyword>
<accession>A0A4Y9EKB5</accession>
<evidence type="ECO:0000313" key="3">
    <source>
        <dbReference type="Proteomes" id="UP000297737"/>
    </source>
</evidence>
<dbReference type="OrthoDB" id="5801787at2"/>
<reference evidence="2 3" key="1">
    <citation type="submission" date="2019-02" db="EMBL/GenBank/DDBJ databases">
        <title>Polymorphobacter sp. isolated from the lake at the Tibet of China.</title>
        <authorList>
            <person name="Li A."/>
        </authorList>
    </citation>
    <scope>NUCLEOTIDE SEQUENCE [LARGE SCALE GENOMIC DNA]</scope>
    <source>
        <strain evidence="2 3">DJ1R-1</strain>
    </source>
</reference>
<dbReference type="AlphaFoldDB" id="A0A4Y9EKB5"/>
<gene>
    <name evidence="2" type="ORF">EUV02_12455</name>
</gene>
<keyword evidence="3" id="KW-1185">Reference proteome</keyword>
<sequence length="136" mass="14240">MTVRTPWHLWAVGIVAVLWNGMAAVDFTATATQYEPYMESVAQAVKDHVYSLPTWTFAVWGIATWAGLLGSLLLLLRRASAVSLLALSLAGAAGMLLVAFIYPAPGGSIGLPAGIVAVAALLLVYAVAMRSRGVLA</sequence>
<dbReference type="RefSeq" id="WP_135246622.1">
    <property type="nucleotide sequence ID" value="NZ_SIHO01000003.1"/>
</dbReference>
<protein>
    <recommendedName>
        <fullName evidence="4">Sugar transporter</fullName>
    </recommendedName>
</protein>
<evidence type="ECO:0000313" key="2">
    <source>
        <dbReference type="EMBL" id="TFU01118.1"/>
    </source>
</evidence>
<dbReference type="EMBL" id="SIHO01000003">
    <property type="protein sequence ID" value="TFU01118.1"/>
    <property type="molecule type" value="Genomic_DNA"/>
</dbReference>
<evidence type="ECO:0008006" key="4">
    <source>
        <dbReference type="Google" id="ProtNLM"/>
    </source>
</evidence>
<evidence type="ECO:0000256" key="1">
    <source>
        <dbReference type="SAM" id="Phobius"/>
    </source>
</evidence>